<dbReference type="Proteomes" id="UP000094669">
    <property type="component" value="Unassembled WGS sequence"/>
</dbReference>
<accession>A0ABX4YE58</accession>
<proteinExistence type="predicted"/>
<feature type="domain" description="Fatty acid hydroxylase" evidence="6">
    <location>
        <begin position="132"/>
        <end position="278"/>
    </location>
</feature>
<keyword evidence="2 5" id="KW-0812">Transmembrane</keyword>
<evidence type="ECO:0000256" key="2">
    <source>
        <dbReference type="ARBA" id="ARBA00022692"/>
    </source>
</evidence>
<dbReference type="InterPro" id="IPR050307">
    <property type="entry name" value="Sterol_Desaturase_Related"/>
</dbReference>
<dbReference type="Pfam" id="PF04116">
    <property type="entry name" value="FA_hydroxylase"/>
    <property type="match status" value="1"/>
</dbReference>
<keyword evidence="8" id="KW-1185">Reference proteome</keyword>
<dbReference type="RefSeq" id="WP_010412356.1">
    <property type="nucleotide sequence ID" value="NZ_MCRM02000027.1"/>
</dbReference>
<feature type="transmembrane region" description="Helical" evidence="5">
    <location>
        <begin position="26"/>
        <end position="44"/>
    </location>
</feature>
<dbReference type="PANTHER" id="PTHR11863">
    <property type="entry name" value="STEROL DESATURASE"/>
    <property type="match status" value="1"/>
</dbReference>
<protein>
    <submittedName>
        <fullName evidence="7">Sterol desaturase family protein</fullName>
    </submittedName>
</protein>
<comment type="subcellular location">
    <subcellularLocation>
        <location evidence="1">Membrane</location>
    </subcellularLocation>
</comment>
<dbReference type="InterPro" id="IPR006694">
    <property type="entry name" value="Fatty_acid_hydroxylase"/>
</dbReference>
<feature type="transmembrane region" description="Helical" evidence="5">
    <location>
        <begin position="79"/>
        <end position="104"/>
    </location>
</feature>
<keyword evidence="4 5" id="KW-0472">Membrane</keyword>
<evidence type="ECO:0000256" key="5">
    <source>
        <dbReference type="SAM" id="Phobius"/>
    </source>
</evidence>
<feature type="transmembrane region" description="Helical" evidence="5">
    <location>
        <begin position="124"/>
        <end position="145"/>
    </location>
</feature>
<feature type="transmembrane region" description="Helical" evidence="5">
    <location>
        <begin position="209"/>
        <end position="228"/>
    </location>
</feature>
<keyword evidence="3 5" id="KW-1133">Transmembrane helix</keyword>
<evidence type="ECO:0000256" key="1">
    <source>
        <dbReference type="ARBA" id="ARBA00004370"/>
    </source>
</evidence>
<evidence type="ECO:0000256" key="4">
    <source>
        <dbReference type="ARBA" id="ARBA00023136"/>
    </source>
</evidence>
<comment type="caution">
    <text evidence="7">The sequence shown here is derived from an EMBL/GenBank/DDBJ whole genome shotgun (WGS) entry which is preliminary data.</text>
</comment>
<sequence>MDLNFSNIYSALLSPIRIIFLPSVKIYWLYLLSSVIITAFFILWQKIRVKDFNVGNYLSKILSREYWLHKSALIDYKYYFLNTILFSFYYGYFVLSGATVSAFVNNGLVRLFGVLAYEIPFDSSVLIVLYSILFWLMNDFGRFLAHWLLHKNSFFWEFHRLHHSAEVLNPLTVYRVHPVEAILVNSLGAFFSGIVTGVAMFAFPMTITMISFFGVNVGIFIFNLYANLRHSNIAIHFPKWLSHIFLSPAQHQIHHSVDVRLQNKNIGVTFAFWDLFLGSLYIPDRHETEEITFGLQDAKQEDFENFFSIYFLPFKRIFDILKR</sequence>
<evidence type="ECO:0000259" key="6">
    <source>
        <dbReference type="Pfam" id="PF04116"/>
    </source>
</evidence>
<feature type="transmembrane region" description="Helical" evidence="5">
    <location>
        <begin position="182"/>
        <end position="203"/>
    </location>
</feature>
<organism evidence="7 8">
    <name type="scientific">Leptospira inadai serovar Lyme</name>
    <dbReference type="NCBI Taxonomy" id="293084"/>
    <lineage>
        <taxon>Bacteria</taxon>
        <taxon>Pseudomonadati</taxon>
        <taxon>Spirochaetota</taxon>
        <taxon>Spirochaetia</taxon>
        <taxon>Leptospirales</taxon>
        <taxon>Leptospiraceae</taxon>
        <taxon>Leptospira</taxon>
    </lineage>
</organism>
<evidence type="ECO:0000256" key="3">
    <source>
        <dbReference type="ARBA" id="ARBA00022989"/>
    </source>
</evidence>
<dbReference type="EMBL" id="MCRM02000027">
    <property type="protein sequence ID" value="PNV72850.1"/>
    <property type="molecule type" value="Genomic_DNA"/>
</dbReference>
<evidence type="ECO:0000313" key="8">
    <source>
        <dbReference type="Proteomes" id="UP000094669"/>
    </source>
</evidence>
<name>A0ABX4YE58_9LEPT</name>
<evidence type="ECO:0000313" key="7">
    <source>
        <dbReference type="EMBL" id="PNV72850.1"/>
    </source>
</evidence>
<reference evidence="7" key="1">
    <citation type="submission" date="2018-01" db="EMBL/GenBank/DDBJ databases">
        <title>Genomic characterization of Leptospira inadai serogroup Lyme isolated from captured rat in Brazil and comparative analysis with human reference strain.</title>
        <authorList>
            <person name="Moreno L.Z."/>
            <person name="Loureiro A.P."/>
            <person name="Miraglia F."/>
            <person name="Kremer F.S."/>
            <person name="Eslabao M.R."/>
            <person name="Dellagostin O.A."/>
            <person name="Lilenbaum W."/>
            <person name="Moreno A.M."/>
        </authorList>
    </citation>
    <scope>NUCLEOTIDE SEQUENCE [LARGE SCALE GENOMIC DNA]</scope>
    <source>
        <strain evidence="7">M34/99</strain>
    </source>
</reference>
<gene>
    <name evidence="7" type="ORF">BES34_018500</name>
</gene>